<proteinExistence type="predicted"/>
<sequence>MEIKIGITQSTREIAIESDLDAQQLKDLVDSALKDGTPLVLEDGQRRVVVPADSIAYVDSGPSTQGRVGFGIS</sequence>
<dbReference type="STRING" id="1176165.GCA_001584405_01845"/>
<evidence type="ECO:0000313" key="2">
    <source>
        <dbReference type="EMBL" id="PKY71189.1"/>
    </source>
</evidence>
<reference evidence="1 4" key="1">
    <citation type="submission" date="2016-01" db="EMBL/GenBank/DDBJ databases">
        <title>Use of Whole Genome Sequencing to ascertain that Brevibacterium massiliense (Roux, Raoult 2009) is a later heterotypic synonym of Brevibacterium ravenspurgense (Mages 2008).</title>
        <authorList>
            <person name="Bernier A.-M."/>
            <person name="Burdz T."/>
            <person name="Huynh C."/>
            <person name="Pachecho A.L."/>
            <person name="Wiebe D."/>
            <person name="Bonner C."/>
            <person name="Bernard K."/>
        </authorList>
    </citation>
    <scope>NUCLEOTIDE SEQUENCE [LARGE SCALE GENOMIC DNA]</scope>
    <source>
        <strain evidence="1 4">CCUG56047</strain>
    </source>
</reference>
<dbReference type="InterPro" id="IPR021456">
    <property type="entry name" value="DUF3107"/>
</dbReference>
<protein>
    <submittedName>
        <fullName evidence="2">DUF3107 domain-containing protein</fullName>
    </submittedName>
</protein>
<name>A0A150H9P9_9MICO</name>
<dbReference type="Proteomes" id="UP000242755">
    <property type="component" value="Unassembled WGS sequence"/>
</dbReference>
<organism evidence="1 4">
    <name type="scientific">Brevibacterium ravenspurgense</name>
    <dbReference type="NCBI Taxonomy" id="479117"/>
    <lineage>
        <taxon>Bacteria</taxon>
        <taxon>Bacillati</taxon>
        <taxon>Actinomycetota</taxon>
        <taxon>Actinomycetes</taxon>
        <taxon>Micrococcales</taxon>
        <taxon>Brevibacteriaceae</taxon>
        <taxon>Brevibacterium</taxon>
    </lineage>
</organism>
<dbReference type="Pfam" id="PF11305">
    <property type="entry name" value="DUF3107"/>
    <property type="match status" value="1"/>
</dbReference>
<dbReference type="Proteomes" id="UP000243589">
    <property type="component" value="Unassembled WGS sequence"/>
</dbReference>
<gene>
    <name evidence="1" type="ORF">Bravens_01449</name>
    <name evidence="2" type="ORF">CYJ40_00460</name>
</gene>
<dbReference type="AlphaFoldDB" id="A0A150H9P9"/>
<dbReference type="EMBL" id="PKGO01000001">
    <property type="protein sequence ID" value="PKY71189.1"/>
    <property type="molecule type" value="Genomic_DNA"/>
</dbReference>
<dbReference type="RefSeq" id="WP_019175483.1">
    <property type="nucleotide sequence ID" value="NZ_JAKRCZ010000002.1"/>
</dbReference>
<evidence type="ECO:0000313" key="3">
    <source>
        <dbReference type="Proteomes" id="UP000242755"/>
    </source>
</evidence>
<accession>A0A150H9P9</accession>
<comment type="caution">
    <text evidence="1">The sequence shown here is derived from an EMBL/GenBank/DDBJ whole genome shotgun (WGS) entry which is preliminary data.</text>
</comment>
<dbReference type="EMBL" id="LQQC01000010">
    <property type="protein sequence ID" value="KXZ58400.1"/>
    <property type="molecule type" value="Genomic_DNA"/>
</dbReference>
<reference evidence="2 3" key="2">
    <citation type="submission" date="2017-12" db="EMBL/GenBank/DDBJ databases">
        <title>Phylogenetic diversity of female urinary microbiome.</title>
        <authorList>
            <person name="Thomas-White K."/>
            <person name="Wolfe A.J."/>
        </authorList>
    </citation>
    <scope>NUCLEOTIDE SEQUENCE [LARGE SCALE GENOMIC DNA]</scope>
    <source>
        <strain evidence="2 3">UMB0426</strain>
    </source>
</reference>
<dbReference type="PATRIC" id="fig|479117.4.peg.1436"/>
<keyword evidence="4" id="KW-1185">Reference proteome</keyword>
<evidence type="ECO:0000313" key="1">
    <source>
        <dbReference type="EMBL" id="KXZ58400.1"/>
    </source>
</evidence>
<evidence type="ECO:0000313" key="4">
    <source>
        <dbReference type="Proteomes" id="UP000243589"/>
    </source>
</evidence>